<protein>
    <submittedName>
        <fullName evidence="1">10620_t:CDS:1</fullName>
    </submittedName>
</protein>
<organism evidence="1 2">
    <name type="scientific">Gigaspora margarita</name>
    <dbReference type="NCBI Taxonomy" id="4874"/>
    <lineage>
        <taxon>Eukaryota</taxon>
        <taxon>Fungi</taxon>
        <taxon>Fungi incertae sedis</taxon>
        <taxon>Mucoromycota</taxon>
        <taxon>Glomeromycotina</taxon>
        <taxon>Glomeromycetes</taxon>
        <taxon>Diversisporales</taxon>
        <taxon>Gigasporaceae</taxon>
        <taxon>Gigaspora</taxon>
    </lineage>
</organism>
<evidence type="ECO:0000313" key="2">
    <source>
        <dbReference type="Proteomes" id="UP000789901"/>
    </source>
</evidence>
<proteinExistence type="predicted"/>
<dbReference type="Proteomes" id="UP000789901">
    <property type="component" value="Unassembled WGS sequence"/>
</dbReference>
<evidence type="ECO:0000313" key="1">
    <source>
        <dbReference type="EMBL" id="CAG8810079.1"/>
    </source>
</evidence>
<keyword evidence="2" id="KW-1185">Reference proteome</keyword>
<reference evidence="1 2" key="1">
    <citation type="submission" date="2021-06" db="EMBL/GenBank/DDBJ databases">
        <authorList>
            <person name="Kallberg Y."/>
            <person name="Tangrot J."/>
            <person name="Rosling A."/>
        </authorList>
    </citation>
    <scope>NUCLEOTIDE SEQUENCE [LARGE SCALE GENOMIC DNA]</scope>
    <source>
        <strain evidence="1 2">120-4 pot B 10/14</strain>
    </source>
</reference>
<accession>A0ABN7W284</accession>
<sequence length="119" mass="14013">DKVAEIIIDLSSSNDSEAFNIAQTMERYVQIVDEPVAKKGILDNEEIITMVQAKENEQETKEVYSAIQTVLRYEEQTNLESNLELAELEFLRKLNNNYRHLYRKSKKQMPITFFFTPEY</sequence>
<dbReference type="EMBL" id="CAJVQB010027179">
    <property type="protein sequence ID" value="CAG8810079.1"/>
    <property type="molecule type" value="Genomic_DNA"/>
</dbReference>
<comment type="caution">
    <text evidence="1">The sequence shown here is derived from an EMBL/GenBank/DDBJ whole genome shotgun (WGS) entry which is preliminary data.</text>
</comment>
<gene>
    <name evidence="1" type="ORF">GMARGA_LOCUS25025</name>
</gene>
<feature type="non-terminal residue" evidence="1">
    <location>
        <position position="1"/>
    </location>
</feature>
<name>A0ABN7W284_GIGMA</name>